<sequence length="222" mass="26528">MSNKRKDVLATGKHYHVFNKSIAGFNLFSNLKDLSRVLNILNFYKYPQTMRYSFLQRLNIEDKLKYMKNIPKDDPYVDILAYAFMPNHYHLILKQLTDNGVKTYISNFQNSYARFYNVKYDRLGTVFLSPFKAKYISTDNELLHISRYIHLNPVTAYIIEFPKLISYPYNSFREYLSPNKFNLINTDLILNLSGSKEKYKLFVENRANYQRELKRIEHLILE</sequence>
<dbReference type="PANTHER" id="PTHR34322">
    <property type="entry name" value="TRANSPOSASE, Y1_TNP DOMAIN-CONTAINING"/>
    <property type="match status" value="1"/>
</dbReference>
<dbReference type="PANTHER" id="PTHR34322:SF2">
    <property type="entry name" value="TRANSPOSASE IS200-LIKE DOMAIN-CONTAINING PROTEIN"/>
    <property type="match status" value="1"/>
</dbReference>
<protein>
    <recommendedName>
        <fullName evidence="1">Transposase IS200-like domain-containing protein</fullName>
    </recommendedName>
</protein>
<proteinExistence type="predicted"/>
<gene>
    <name evidence="2" type="ORF">US67_C0003G0019</name>
</gene>
<dbReference type="SMART" id="SM01321">
    <property type="entry name" value="Y1_Tnp"/>
    <property type="match status" value="1"/>
</dbReference>
<dbReference type="GO" id="GO:0003677">
    <property type="term" value="F:DNA binding"/>
    <property type="evidence" value="ECO:0007669"/>
    <property type="project" value="InterPro"/>
</dbReference>
<dbReference type="GO" id="GO:0004803">
    <property type="term" value="F:transposase activity"/>
    <property type="evidence" value="ECO:0007669"/>
    <property type="project" value="InterPro"/>
</dbReference>
<accession>A0A0G0I5M9</accession>
<dbReference type="Pfam" id="PF01797">
    <property type="entry name" value="Y1_Tnp"/>
    <property type="match status" value="1"/>
</dbReference>
<dbReference type="InterPro" id="IPR036515">
    <property type="entry name" value="Transposase_17_sf"/>
</dbReference>
<dbReference type="EMBL" id="LBTW01000003">
    <property type="protein sequence ID" value="KKQ50603.1"/>
    <property type="molecule type" value="Genomic_DNA"/>
</dbReference>
<reference evidence="2 3" key="1">
    <citation type="journal article" date="2015" name="Nature">
        <title>rRNA introns, odd ribosomes, and small enigmatic genomes across a large radiation of phyla.</title>
        <authorList>
            <person name="Brown C.T."/>
            <person name="Hug L.A."/>
            <person name="Thomas B.C."/>
            <person name="Sharon I."/>
            <person name="Castelle C.J."/>
            <person name="Singh A."/>
            <person name="Wilkins M.J."/>
            <person name="Williams K.H."/>
            <person name="Banfield J.F."/>
        </authorList>
    </citation>
    <scope>NUCLEOTIDE SEQUENCE [LARGE SCALE GENOMIC DNA]</scope>
</reference>
<evidence type="ECO:0000313" key="2">
    <source>
        <dbReference type="EMBL" id="KKQ50603.1"/>
    </source>
</evidence>
<organism evidence="2 3">
    <name type="scientific">Candidatus Woesebacteria bacterium GW2011_GWD1_38_10</name>
    <dbReference type="NCBI Taxonomy" id="1618592"/>
    <lineage>
        <taxon>Bacteria</taxon>
        <taxon>Candidatus Woeseibacteriota</taxon>
    </lineage>
</organism>
<evidence type="ECO:0000313" key="3">
    <source>
        <dbReference type="Proteomes" id="UP000034366"/>
    </source>
</evidence>
<dbReference type="AlphaFoldDB" id="A0A0G0I5M9"/>
<dbReference type="Gene3D" id="3.30.70.1290">
    <property type="entry name" value="Transposase IS200-like"/>
    <property type="match status" value="1"/>
</dbReference>
<dbReference type="InterPro" id="IPR002686">
    <property type="entry name" value="Transposase_17"/>
</dbReference>
<dbReference type="Proteomes" id="UP000034366">
    <property type="component" value="Unassembled WGS sequence"/>
</dbReference>
<dbReference type="SUPFAM" id="SSF143422">
    <property type="entry name" value="Transposase IS200-like"/>
    <property type="match status" value="1"/>
</dbReference>
<dbReference type="GO" id="GO:0006313">
    <property type="term" value="P:DNA transposition"/>
    <property type="evidence" value="ECO:0007669"/>
    <property type="project" value="InterPro"/>
</dbReference>
<evidence type="ECO:0000259" key="1">
    <source>
        <dbReference type="SMART" id="SM01321"/>
    </source>
</evidence>
<name>A0A0G0I5M9_9BACT</name>
<feature type="domain" description="Transposase IS200-like" evidence="1">
    <location>
        <begin position="10"/>
        <end position="152"/>
    </location>
</feature>
<comment type="caution">
    <text evidence="2">The sequence shown here is derived from an EMBL/GenBank/DDBJ whole genome shotgun (WGS) entry which is preliminary data.</text>
</comment>
<dbReference type="PATRIC" id="fig|1618592.3.peg.77"/>